<evidence type="ECO:0008006" key="3">
    <source>
        <dbReference type="Google" id="ProtNLM"/>
    </source>
</evidence>
<keyword evidence="1" id="KW-0812">Transmembrane</keyword>
<protein>
    <recommendedName>
        <fullName evidence="3">Prepilin-type N-terminal cleavage/methylation domain-containing protein</fullName>
    </recommendedName>
</protein>
<sequence length="441" mass="51550">MRKLKHNAFTLVELIVVIVILAILATIAFLSFSSQSASSRDSTRLADMSNITKWIWVYQTNTSKAPLPDKAISISVSWTILSNQWYAWTNVLNIIRLSADWGKDPLDGTYYTYATNSAQDKFELLGFLENSSSLWYDMNPLNGFIAYADPTSYSWRYVITKWAQIWILLMSWSMIPAQINGTWIDLAVSWNDYLMKIDTNNTIQWSGSNMKWWLLPKGGLIWYWDMDTLTASWLIKDLSGNGNDWSCAKWGITYSCGLTSSWPQFTTWVWAWWRAMNFNWIDDSLIMPEPPSSATNLYNWTISAWIKTPNAGVGYRGIFVKQKAFWMFLWGWFCSDNKLVTYDWWDINPRCTDANTLSDNTYRMVTTTFKNWVSSWTTVYIDWLPVLKTTVTVLSQSEWLVFWGWYNPGPSQVFSWSIDEWLIYNRVLSDSEIYMLYYSTK</sequence>
<name>K2GX26_9BACT</name>
<accession>K2GX26</accession>
<dbReference type="Pfam" id="PF07963">
    <property type="entry name" value="N_methyl"/>
    <property type="match status" value="1"/>
</dbReference>
<keyword evidence="1" id="KW-0472">Membrane</keyword>
<dbReference type="SUPFAM" id="SSF54523">
    <property type="entry name" value="Pili subunits"/>
    <property type="match status" value="1"/>
</dbReference>
<feature type="transmembrane region" description="Helical" evidence="1">
    <location>
        <begin position="12"/>
        <end position="32"/>
    </location>
</feature>
<gene>
    <name evidence="2" type="ORF">ACD_3C00126G0001</name>
</gene>
<dbReference type="NCBIfam" id="TIGR02532">
    <property type="entry name" value="IV_pilin_GFxxxE"/>
    <property type="match status" value="1"/>
</dbReference>
<evidence type="ECO:0000313" key="2">
    <source>
        <dbReference type="EMBL" id="EKE27925.1"/>
    </source>
</evidence>
<dbReference type="InterPro" id="IPR013320">
    <property type="entry name" value="ConA-like_dom_sf"/>
</dbReference>
<reference evidence="2" key="1">
    <citation type="journal article" date="2012" name="Science">
        <title>Fermentation, hydrogen, and sulfur metabolism in multiple uncultivated bacterial phyla.</title>
        <authorList>
            <person name="Wrighton K.C."/>
            <person name="Thomas B.C."/>
            <person name="Sharon I."/>
            <person name="Miller C.S."/>
            <person name="Castelle C.J."/>
            <person name="VerBerkmoes N.C."/>
            <person name="Wilkins M.J."/>
            <person name="Hettich R.L."/>
            <person name="Lipton M.S."/>
            <person name="Williams K.H."/>
            <person name="Long P.E."/>
            <person name="Banfield J.F."/>
        </authorList>
    </citation>
    <scope>NUCLEOTIDE SEQUENCE [LARGE SCALE GENOMIC DNA]</scope>
</reference>
<dbReference type="InterPro" id="IPR045584">
    <property type="entry name" value="Pilin-like"/>
</dbReference>
<dbReference type="EMBL" id="AMFJ01000400">
    <property type="protein sequence ID" value="EKE27925.1"/>
    <property type="molecule type" value="Genomic_DNA"/>
</dbReference>
<proteinExistence type="predicted"/>
<dbReference type="SUPFAM" id="SSF49899">
    <property type="entry name" value="Concanavalin A-like lectins/glucanases"/>
    <property type="match status" value="1"/>
</dbReference>
<evidence type="ECO:0000256" key="1">
    <source>
        <dbReference type="SAM" id="Phobius"/>
    </source>
</evidence>
<organism evidence="2">
    <name type="scientific">uncultured bacterium</name>
    <name type="common">gcode 4</name>
    <dbReference type="NCBI Taxonomy" id="1234023"/>
    <lineage>
        <taxon>Bacteria</taxon>
        <taxon>environmental samples</taxon>
    </lineage>
</organism>
<dbReference type="InterPro" id="IPR012902">
    <property type="entry name" value="N_methyl_site"/>
</dbReference>
<dbReference type="Pfam" id="PF13385">
    <property type="entry name" value="Laminin_G_3"/>
    <property type="match status" value="1"/>
</dbReference>
<keyword evidence="1" id="KW-1133">Transmembrane helix</keyword>
<dbReference type="AlphaFoldDB" id="K2GX26"/>
<comment type="caution">
    <text evidence="2">The sequence shown here is derived from an EMBL/GenBank/DDBJ whole genome shotgun (WGS) entry which is preliminary data.</text>
</comment>
<dbReference type="Gene3D" id="2.60.120.200">
    <property type="match status" value="1"/>
</dbReference>
<dbReference type="Gene3D" id="3.30.700.10">
    <property type="entry name" value="Glycoprotein, Type 4 Pilin"/>
    <property type="match status" value="1"/>
</dbReference>